<gene>
    <name evidence="1" type="ORF">PVAP13_6KG195300</name>
</gene>
<proteinExistence type="predicted"/>
<sequence length="93" mass="10179">MMIFLPVNGSFHGGLDPFIPPAPTGLAPLRAPKWLVLATGLHWRRAWPWPGPWRGQTCGTPTSDTMADDGFKLQTRYRGSVALMLSAVLSSVF</sequence>
<protein>
    <submittedName>
        <fullName evidence="1">Uncharacterized protein</fullName>
    </submittedName>
</protein>
<dbReference type="EMBL" id="CM029047">
    <property type="protein sequence ID" value="KAG2583730.1"/>
    <property type="molecule type" value="Genomic_DNA"/>
</dbReference>
<reference evidence="1" key="1">
    <citation type="submission" date="2020-05" db="EMBL/GenBank/DDBJ databases">
        <title>WGS assembly of Panicum virgatum.</title>
        <authorList>
            <person name="Lovell J.T."/>
            <person name="Jenkins J."/>
            <person name="Shu S."/>
            <person name="Juenger T.E."/>
            <person name="Schmutz J."/>
        </authorList>
    </citation>
    <scope>NUCLEOTIDE SEQUENCE</scope>
    <source>
        <strain evidence="1">AP13</strain>
    </source>
</reference>
<name>A0A8T0RFA4_PANVG</name>
<evidence type="ECO:0000313" key="1">
    <source>
        <dbReference type="EMBL" id="KAG2583730.1"/>
    </source>
</evidence>
<dbReference type="AlphaFoldDB" id="A0A8T0RFA4"/>
<comment type="caution">
    <text evidence="1">The sequence shown here is derived from an EMBL/GenBank/DDBJ whole genome shotgun (WGS) entry which is preliminary data.</text>
</comment>
<accession>A0A8T0RFA4</accession>
<evidence type="ECO:0000313" key="2">
    <source>
        <dbReference type="Proteomes" id="UP000823388"/>
    </source>
</evidence>
<keyword evidence="2" id="KW-1185">Reference proteome</keyword>
<dbReference type="Proteomes" id="UP000823388">
    <property type="component" value="Chromosome 6K"/>
</dbReference>
<organism evidence="1 2">
    <name type="scientific">Panicum virgatum</name>
    <name type="common">Blackwell switchgrass</name>
    <dbReference type="NCBI Taxonomy" id="38727"/>
    <lineage>
        <taxon>Eukaryota</taxon>
        <taxon>Viridiplantae</taxon>
        <taxon>Streptophyta</taxon>
        <taxon>Embryophyta</taxon>
        <taxon>Tracheophyta</taxon>
        <taxon>Spermatophyta</taxon>
        <taxon>Magnoliopsida</taxon>
        <taxon>Liliopsida</taxon>
        <taxon>Poales</taxon>
        <taxon>Poaceae</taxon>
        <taxon>PACMAD clade</taxon>
        <taxon>Panicoideae</taxon>
        <taxon>Panicodae</taxon>
        <taxon>Paniceae</taxon>
        <taxon>Panicinae</taxon>
        <taxon>Panicum</taxon>
        <taxon>Panicum sect. Hiantes</taxon>
    </lineage>
</organism>